<dbReference type="EMBL" id="MU971360">
    <property type="protein sequence ID" value="KAK9238143.1"/>
    <property type="molecule type" value="Genomic_DNA"/>
</dbReference>
<sequence>MRDKLDGDIYVRNLAAFIRANERQLASTRRPNGKDGGISILPSSFQSRTKPARLCLTPHHLFYLLHRFKDLGLDIGPLSIRLESMQADGYPTNYVAFLNRSYRNYSRDNFSDTKSIQSEASFRSTMSGVSAIFSIRSFLENKTGIDEDLKYIYSAFTKVPALRLAVDGKAKVIDGFEEFPFDRAVPMVAFKNISSLELLDIDIRAFYGWHTVSERLKSLSVKRGPLDDPVELLVDLVLDDMDRRRNRTSTPTPVYANPTSEGDDLQDSSRHLPDTLLTRTTSRSSRTSIRGPESVSRSPTRASSQSSAQLDHPRSDSTSSAVSTSSSYDDSASPPMSLGPMNWQFLRHLTLSDCGISSISNESMIPLGSSLVSLDLSYNLLISIPEALSYLSSLAALNLSYNAISSLHSLTHHPLPAITALNVRGNRLASLAGLDRIASLERLDLRDNVLTDPTELARLTVAPNISEVWVLGNPFVKTHNSSYRITIFNVFRQTPGYENDILLDGSLPGLLEQRSLAERVEESVPSPIATRYPSYSGANTDKAGKDSTKLEDNDLLPVFKGFNIFGKSSPVQGRGAKTQQREKIDKPFIRQSDSVRDNISTSLTSARTPAINVINPSPRSTKKKSGRRRIVELDLPDSGDDQMSTKGCGSVVSSSKSPASFSPPLSPADNDWTRQGEEYRKRIEALRNDFGSGWLSVLSEEL</sequence>
<organism evidence="1 2">
    <name type="scientific">Lipomyces kononenkoae</name>
    <name type="common">Yeast</name>
    <dbReference type="NCBI Taxonomy" id="34357"/>
    <lineage>
        <taxon>Eukaryota</taxon>
        <taxon>Fungi</taxon>
        <taxon>Dikarya</taxon>
        <taxon>Ascomycota</taxon>
        <taxon>Saccharomycotina</taxon>
        <taxon>Lipomycetes</taxon>
        <taxon>Lipomycetales</taxon>
        <taxon>Lipomycetaceae</taxon>
        <taxon>Lipomyces</taxon>
    </lineage>
</organism>
<evidence type="ECO:0000313" key="1">
    <source>
        <dbReference type="EMBL" id="KAK9238143.1"/>
    </source>
</evidence>
<protein>
    <submittedName>
        <fullName evidence="1">Uncharacterized protein</fullName>
    </submittedName>
</protein>
<evidence type="ECO:0000313" key="2">
    <source>
        <dbReference type="Proteomes" id="UP001433508"/>
    </source>
</evidence>
<reference evidence="2" key="1">
    <citation type="journal article" date="2024" name="Front. Bioeng. Biotechnol.">
        <title>Genome-scale model development and genomic sequencing of the oleaginous clade Lipomyces.</title>
        <authorList>
            <person name="Czajka J.J."/>
            <person name="Han Y."/>
            <person name="Kim J."/>
            <person name="Mondo S.J."/>
            <person name="Hofstad B.A."/>
            <person name="Robles A."/>
            <person name="Haridas S."/>
            <person name="Riley R."/>
            <person name="LaButti K."/>
            <person name="Pangilinan J."/>
            <person name="Andreopoulos W."/>
            <person name="Lipzen A."/>
            <person name="Yan J."/>
            <person name="Wang M."/>
            <person name="Ng V."/>
            <person name="Grigoriev I.V."/>
            <person name="Spatafora J.W."/>
            <person name="Magnuson J.K."/>
            <person name="Baker S.E."/>
            <person name="Pomraning K.R."/>
        </authorList>
    </citation>
    <scope>NUCLEOTIDE SEQUENCE [LARGE SCALE GENOMIC DNA]</scope>
    <source>
        <strain evidence="2">CBS 7786</strain>
    </source>
</reference>
<accession>A0ACC3T2N4</accession>
<keyword evidence="2" id="KW-1185">Reference proteome</keyword>
<dbReference type="Proteomes" id="UP001433508">
    <property type="component" value="Unassembled WGS sequence"/>
</dbReference>
<comment type="caution">
    <text evidence="1">The sequence shown here is derived from an EMBL/GenBank/DDBJ whole genome shotgun (WGS) entry which is preliminary data.</text>
</comment>
<name>A0ACC3T2N4_LIPKO</name>
<gene>
    <name evidence="1" type="ORF">V1525DRAFT_432157</name>
</gene>
<proteinExistence type="predicted"/>